<accession>A0A8S5S6T7</accession>
<keyword evidence="1" id="KW-1133">Transmembrane helix</keyword>
<organism evidence="2">
    <name type="scientific">Siphoviridae sp. ctVDy27</name>
    <dbReference type="NCBI Taxonomy" id="2827881"/>
    <lineage>
        <taxon>Viruses</taxon>
        <taxon>Duplodnaviria</taxon>
        <taxon>Heunggongvirae</taxon>
        <taxon>Uroviricota</taxon>
        <taxon>Caudoviricetes</taxon>
    </lineage>
</organism>
<dbReference type="EMBL" id="BK032543">
    <property type="protein sequence ID" value="DAF46756.1"/>
    <property type="molecule type" value="Genomic_DNA"/>
</dbReference>
<feature type="transmembrane region" description="Helical" evidence="1">
    <location>
        <begin position="32"/>
        <end position="52"/>
    </location>
</feature>
<sequence>MLFHSCLIVLFAISLIAWIIATVYAFVKKEALPMMITLVILNVINLLIAFTAK</sequence>
<feature type="transmembrane region" description="Helical" evidence="1">
    <location>
        <begin position="7"/>
        <end position="26"/>
    </location>
</feature>
<keyword evidence="1" id="KW-0812">Transmembrane</keyword>
<protein>
    <submittedName>
        <fullName evidence="2">Uncharacterized protein</fullName>
    </submittedName>
</protein>
<proteinExistence type="predicted"/>
<evidence type="ECO:0000256" key="1">
    <source>
        <dbReference type="SAM" id="Phobius"/>
    </source>
</evidence>
<keyword evidence="1" id="KW-0472">Membrane</keyword>
<evidence type="ECO:0000313" key="2">
    <source>
        <dbReference type="EMBL" id="DAF46756.1"/>
    </source>
</evidence>
<reference evidence="2" key="1">
    <citation type="journal article" date="2021" name="Proc. Natl. Acad. Sci. U.S.A.">
        <title>A Catalog of Tens of Thousands of Viruses from Human Metagenomes Reveals Hidden Associations with Chronic Diseases.</title>
        <authorList>
            <person name="Tisza M.J."/>
            <person name="Buck C.B."/>
        </authorList>
    </citation>
    <scope>NUCLEOTIDE SEQUENCE</scope>
    <source>
        <strain evidence="2">CtVDy27</strain>
    </source>
</reference>
<name>A0A8S5S6T7_9CAUD</name>